<evidence type="ECO:0000256" key="1">
    <source>
        <dbReference type="ARBA" id="ARBA00022741"/>
    </source>
</evidence>
<reference evidence="7" key="1">
    <citation type="submission" date="2022-07" db="EMBL/GenBank/DDBJ databases">
        <title>Phylogenomic reconstructions and comparative analyses of Kickxellomycotina fungi.</title>
        <authorList>
            <person name="Reynolds N.K."/>
            <person name="Stajich J.E."/>
            <person name="Barry K."/>
            <person name="Grigoriev I.V."/>
            <person name="Crous P."/>
            <person name="Smith M.E."/>
        </authorList>
    </citation>
    <scope>NUCLEOTIDE SEQUENCE</scope>
    <source>
        <strain evidence="7">NBRC 105414</strain>
    </source>
</reference>
<dbReference type="OrthoDB" id="1915375at2759"/>
<dbReference type="GO" id="GO:0000166">
    <property type="term" value="F:nucleotide binding"/>
    <property type="evidence" value="ECO:0007669"/>
    <property type="project" value="UniProtKB-KW"/>
</dbReference>
<evidence type="ECO:0000259" key="6">
    <source>
        <dbReference type="PROSITE" id="PS51084"/>
    </source>
</evidence>
<gene>
    <name evidence="7" type="ORF">H4R18_001733</name>
</gene>
<organism evidence="7 8">
    <name type="scientific">Coemansia javaensis</name>
    <dbReference type="NCBI Taxonomy" id="2761396"/>
    <lineage>
        <taxon>Eukaryota</taxon>
        <taxon>Fungi</taxon>
        <taxon>Fungi incertae sedis</taxon>
        <taxon>Zoopagomycota</taxon>
        <taxon>Kickxellomycotina</taxon>
        <taxon>Kickxellomycetes</taxon>
        <taxon>Kickxellales</taxon>
        <taxon>Kickxellaceae</taxon>
        <taxon>Coemansia</taxon>
    </lineage>
</organism>
<evidence type="ECO:0000256" key="3">
    <source>
        <dbReference type="PIRSR" id="PIRSR601310-1"/>
    </source>
</evidence>
<feature type="short sequence motif" description="Histidine triad motif" evidence="4 5">
    <location>
        <begin position="97"/>
        <end position="101"/>
    </location>
</feature>
<dbReference type="InterPro" id="IPR001310">
    <property type="entry name" value="Histidine_triad_HIT"/>
</dbReference>
<dbReference type="GO" id="GO:0016787">
    <property type="term" value="F:hydrolase activity"/>
    <property type="evidence" value="ECO:0007669"/>
    <property type="project" value="UniProtKB-KW"/>
</dbReference>
<evidence type="ECO:0000313" key="7">
    <source>
        <dbReference type="EMBL" id="KAJ2783366.1"/>
    </source>
</evidence>
<feature type="active site" description="Tele-AMP-histidine intermediate" evidence="3">
    <location>
        <position position="99"/>
    </location>
</feature>
<dbReference type="PANTHER" id="PTHR12486:SF5">
    <property type="entry name" value="ADENOSINE 5'-MONOPHOSPHORAMIDASE HINT3"/>
    <property type="match status" value="1"/>
</dbReference>
<dbReference type="Gene3D" id="3.30.428.10">
    <property type="entry name" value="HIT-like"/>
    <property type="match status" value="1"/>
</dbReference>
<evidence type="ECO:0000256" key="4">
    <source>
        <dbReference type="PIRSR" id="PIRSR601310-3"/>
    </source>
</evidence>
<dbReference type="Pfam" id="PF11969">
    <property type="entry name" value="DcpS_C"/>
    <property type="match status" value="1"/>
</dbReference>
<dbReference type="InterPro" id="IPR036265">
    <property type="entry name" value="HIT-like_sf"/>
</dbReference>
<dbReference type="SUPFAM" id="SSF54197">
    <property type="entry name" value="HIT-like"/>
    <property type="match status" value="1"/>
</dbReference>
<comment type="caution">
    <text evidence="7">The sequence shown here is derived from an EMBL/GenBank/DDBJ whole genome shotgun (WGS) entry which is preliminary data.</text>
</comment>
<keyword evidence="8" id="KW-1185">Reference proteome</keyword>
<dbReference type="PROSITE" id="PS51084">
    <property type="entry name" value="HIT_2"/>
    <property type="match status" value="1"/>
</dbReference>
<accession>A0A9W8HE88</accession>
<dbReference type="EMBL" id="JANBUL010000049">
    <property type="protein sequence ID" value="KAJ2783366.1"/>
    <property type="molecule type" value="Genomic_DNA"/>
</dbReference>
<dbReference type="InterPro" id="IPR011146">
    <property type="entry name" value="HIT-like"/>
</dbReference>
<protein>
    <recommendedName>
        <fullName evidence="6">HIT domain-containing protein</fullName>
    </recommendedName>
</protein>
<keyword evidence="1" id="KW-0547">Nucleotide-binding</keyword>
<dbReference type="PRINTS" id="PR00332">
    <property type="entry name" value="HISTRIAD"/>
</dbReference>
<dbReference type="AlphaFoldDB" id="A0A9W8HE88"/>
<evidence type="ECO:0000313" key="8">
    <source>
        <dbReference type="Proteomes" id="UP001140217"/>
    </source>
</evidence>
<sequence>MRGQRRPTNCVFCGEPDRVVYEDGEFIAFHDIKPDAELHLLVVPREHHGTVRELGPDDLPMVRRMHEIGRQLLEERGYTGAAARFGFHRPPFNSVHHLHMHCLGLPFRPSRASIMFPAAGSPWFMTPDQLKARLMGIA</sequence>
<dbReference type="Proteomes" id="UP001140217">
    <property type="component" value="Unassembled WGS sequence"/>
</dbReference>
<name>A0A9W8HE88_9FUNG</name>
<evidence type="ECO:0000256" key="5">
    <source>
        <dbReference type="PROSITE-ProRule" id="PRU00464"/>
    </source>
</evidence>
<proteinExistence type="predicted"/>
<evidence type="ECO:0000256" key="2">
    <source>
        <dbReference type="ARBA" id="ARBA00022801"/>
    </source>
</evidence>
<feature type="domain" description="HIT" evidence="6">
    <location>
        <begin position="6"/>
        <end position="114"/>
    </location>
</feature>
<dbReference type="PANTHER" id="PTHR12486">
    <property type="entry name" value="APRATAXIN-RELATED"/>
    <property type="match status" value="1"/>
</dbReference>
<keyword evidence="2" id="KW-0378">Hydrolase</keyword>